<sequence>MRRTFFHGVLVVALACGVAFGLNWQKTGFSVFGYYVPWRFLAGRRVELSHTAIVDVGDESLSLFPTRPLVFWGPHFARAIRVLDTVGAKLIGLDFLFSVSAEKWIAKFTGDRQRCRVPVLNLLMRMTFCSRRLTEVEQFP</sequence>
<accession>A0A450YN52</accession>
<dbReference type="PROSITE" id="PS51257">
    <property type="entry name" value="PROKAR_LIPOPROTEIN"/>
    <property type="match status" value="1"/>
</dbReference>
<reference evidence="2" key="1">
    <citation type="submission" date="2019-02" db="EMBL/GenBank/DDBJ databases">
        <authorList>
            <person name="Gruber-Vodicka R. H."/>
            <person name="Seah K. B. B."/>
        </authorList>
    </citation>
    <scope>NUCLEOTIDE SEQUENCE</scope>
    <source>
        <strain evidence="2">BECK_S1320</strain>
        <strain evidence="1">BECK_S1321</strain>
    </source>
</reference>
<gene>
    <name evidence="2" type="ORF">BECKSD772E_GA0070983_102110</name>
    <name evidence="1" type="ORF">BECKSD772F_GA0070984_102210</name>
</gene>
<dbReference type="AlphaFoldDB" id="A0A450YN52"/>
<dbReference type="EMBL" id="CAADFU010000021">
    <property type="protein sequence ID" value="VFK42984.1"/>
    <property type="molecule type" value="Genomic_DNA"/>
</dbReference>
<protein>
    <recommendedName>
        <fullName evidence="3">CHASE2 domain-containing protein</fullName>
    </recommendedName>
</protein>
<evidence type="ECO:0000313" key="1">
    <source>
        <dbReference type="EMBL" id="VFK38188.1"/>
    </source>
</evidence>
<proteinExistence type="predicted"/>
<evidence type="ECO:0000313" key="2">
    <source>
        <dbReference type="EMBL" id="VFK42984.1"/>
    </source>
</evidence>
<name>A0A450YN52_9GAMM</name>
<dbReference type="EMBL" id="CAADFR010000022">
    <property type="protein sequence ID" value="VFK38188.1"/>
    <property type="molecule type" value="Genomic_DNA"/>
</dbReference>
<evidence type="ECO:0008006" key="3">
    <source>
        <dbReference type="Google" id="ProtNLM"/>
    </source>
</evidence>
<organism evidence="2">
    <name type="scientific">Candidatus Kentrum sp. SD</name>
    <dbReference type="NCBI Taxonomy" id="2126332"/>
    <lineage>
        <taxon>Bacteria</taxon>
        <taxon>Pseudomonadati</taxon>
        <taxon>Pseudomonadota</taxon>
        <taxon>Gammaproteobacteria</taxon>
        <taxon>Candidatus Kentrum</taxon>
    </lineage>
</organism>